<feature type="compositionally biased region" description="Polar residues" evidence="2">
    <location>
        <begin position="41"/>
        <end position="51"/>
    </location>
</feature>
<organism evidence="3 4">
    <name type="scientific">Oldenlandia corymbosa var. corymbosa</name>
    <dbReference type="NCBI Taxonomy" id="529605"/>
    <lineage>
        <taxon>Eukaryota</taxon>
        <taxon>Viridiplantae</taxon>
        <taxon>Streptophyta</taxon>
        <taxon>Embryophyta</taxon>
        <taxon>Tracheophyta</taxon>
        <taxon>Spermatophyta</taxon>
        <taxon>Magnoliopsida</taxon>
        <taxon>eudicotyledons</taxon>
        <taxon>Gunneridae</taxon>
        <taxon>Pentapetalae</taxon>
        <taxon>asterids</taxon>
        <taxon>lamiids</taxon>
        <taxon>Gentianales</taxon>
        <taxon>Rubiaceae</taxon>
        <taxon>Rubioideae</taxon>
        <taxon>Spermacoceae</taxon>
        <taxon>Hedyotis-Oldenlandia complex</taxon>
        <taxon>Oldenlandia</taxon>
    </lineage>
</organism>
<name>A0AAV1E529_OLDCO</name>
<feature type="region of interest" description="Disordered" evidence="2">
    <location>
        <begin position="269"/>
        <end position="300"/>
    </location>
</feature>
<dbReference type="PANTHER" id="PTHR33144">
    <property type="entry name" value="OS10G0409366 PROTEIN-RELATED"/>
    <property type="match status" value="1"/>
</dbReference>
<dbReference type="Proteomes" id="UP001161247">
    <property type="component" value="Chromosome 8"/>
</dbReference>
<accession>A0AAV1E529</accession>
<dbReference type="AlphaFoldDB" id="A0AAV1E529"/>
<sequence length="330" mass="37333">MAPKNPRRPTKEGLTHGLRDEDEIKEFQQPHGNGNVHMQVPHQQTENQAMSIRSRKATHQEYTSRRLQDTIQVEESQHQQRLETQLSLQSTQKPKKKAAPRGPTMLRQMWTTDPNATQKVISVNRRGQPIGLNKATFVEFLGTIARNPKFTPLHINDWRNVLEEMKADMIQLVKAKFRAARSNLPYDFLDPIGRDDIFSQVMGKDLPRRVQMVGLGVTPADVWGVIPSRQASYRMYMEQKEEINKVREELAHASKLVISLQERFDLQESANNSSPCSRMSASGNNISPRGRMPPGQSSNSVDLQKNLKVGGLVLLKSLQDSSKIVAKGVL</sequence>
<dbReference type="PANTHER" id="PTHR33144:SF45">
    <property type="entry name" value="TRANSPOSASE TNP1_EN_SPM-LIKE DOMAIN-CONTAINING PROTEIN"/>
    <property type="match status" value="1"/>
</dbReference>
<gene>
    <name evidence="3" type="ORF">OLC1_LOCUS21846</name>
</gene>
<keyword evidence="4" id="KW-1185">Reference proteome</keyword>
<evidence type="ECO:0000256" key="2">
    <source>
        <dbReference type="SAM" id="MobiDB-lite"/>
    </source>
</evidence>
<reference evidence="3" key="1">
    <citation type="submission" date="2023-03" db="EMBL/GenBank/DDBJ databases">
        <authorList>
            <person name="Julca I."/>
        </authorList>
    </citation>
    <scope>NUCLEOTIDE SEQUENCE</scope>
</reference>
<evidence type="ECO:0000313" key="4">
    <source>
        <dbReference type="Proteomes" id="UP001161247"/>
    </source>
</evidence>
<dbReference type="EMBL" id="OX459125">
    <property type="protein sequence ID" value="CAI9115284.1"/>
    <property type="molecule type" value="Genomic_DNA"/>
</dbReference>
<evidence type="ECO:0000256" key="1">
    <source>
        <dbReference type="SAM" id="Coils"/>
    </source>
</evidence>
<protein>
    <submittedName>
        <fullName evidence="3">OLC1v1016143C1</fullName>
    </submittedName>
</protein>
<evidence type="ECO:0000313" key="3">
    <source>
        <dbReference type="EMBL" id="CAI9115284.1"/>
    </source>
</evidence>
<feature type="compositionally biased region" description="Polar residues" evidence="2">
    <location>
        <begin position="269"/>
        <end position="287"/>
    </location>
</feature>
<feature type="compositionally biased region" description="Basic and acidic residues" evidence="2">
    <location>
        <begin position="58"/>
        <end position="68"/>
    </location>
</feature>
<feature type="region of interest" description="Disordered" evidence="2">
    <location>
        <begin position="1"/>
        <end position="103"/>
    </location>
</feature>
<proteinExistence type="predicted"/>
<feature type="coiled-coil region" evidence="1">
    <location>
        <begin position="236"/>
        <end position="263"/>
    </location>
</feature>
<feature type="compositionally biased region" description="Polar residues" evidence="2">
    <location>
        <begin position="82"/>
        <end position="92"/>
    </location>
</feature>
<feature type="compositionally biased region" description="Basic and acidic residues" evidence="2">
    <location>
        <begin position="9"/>
        <end position="19"/>
    </location>
</feature>
<keyword evidence="1" id="KW-0175">Coiled coil</keyword>